<evidence type="ECO:0000259" key="4">
    <source>
        <dbReference type="Pfam" id="PF08241"/>
    </source>
</evidence>
<gene>
    <name evidence="5" type="ORF">SAMN05421733_1133</name>
</gene>
<dbReference type="Gene3D" id="3.40.50.150">
    <property type="entry name" value="Vaccinia Virus protein VP39"/>
    <property type="match status" value="1"/>
</dbReference>
<dbReference type="GO" id="GO:0032259">
    <property type="term" value="P:methylation"/>
    <property type="evidence" value="ECO:0007669"/>
    <property type="project" value="UniProtKB-KW"/>
</dbReference>
<dbReference type="RefSeq" id="WP_092749795.1">
    <property type="nucleotide sequence ID" value="NZ_FMYL01000013.1"/>
</dbReference>
<evidence type="ECO:0000313" key="5">
    <source>
        <dbReference type="EMBL" id="SDC23130.1"/>
    </source>
</evidence>
<dbReference type="AlphaFoldDB" id="A0A1G6JWM1"/>
<sequence>MKTQQQINQQQYQDKAKNYLDSQSHAQGIEFEEIKKIIAKRSHPVKALDLGCGAGHVSYQIAQICEQVIAYDLSESMIDLVEQTAAQRGINNIQVKQGCAEDLPFENTYFDVVVTRFSAHHWQDIQHAIQQVYRVLKPQGLFIVIDSIGSNQPMLDTFLQSVELLRDPSHVRNYSLGQWLNLTESHGLTPFNIERQALSICLDDWVKRMHTPKLAIDAIRYLQSMASDTVTSHFCIQNNGDFQLDVGYMVFKK</sequence>
<feature type="domain" description="Methyltransferase type 11" evidence="4">
    <location>
        <begin position="48"/>
        <end position="144"/>
    </location>
</feature>
<accession>A0A1G6JWM1</accession>
<dbReference type="Pfam" id="PF08241">
    <property type="entry name" value="Methyltransf_11"/>
    <property type="match status" value="1"/>
</dbReference>
<dbReference type="PANTHER" id="PTHR44942">
    <property type="entry name" value="METHYLTRANSF_11 DOMAIN-CONTAINING PROTEIN"/>
    <property type="match status" value="1"/>
</dbReference>
<keyword evidence="6" id="KW-1185">Reference proteome</keyword>
<dbReference type="STRING" id="1219383.SAMN05421733_1133"/>
<protein>
    <submittedName>
        <fullName evidence="5">Methyltransferase domain-containing protein</fullName>
    </submittedName>
</protein>
<dbReference type="InterPro" id="IPR029063">
    <property type="entry name" value="SAM-dependent_MTases_sf"/>
</dbReference>
<dbReference type="InterPro" id="IPR051052">
    <property type="entry name" value="Diverse_substrate_MTase"/>
</dbReference>
<evidence type="ECO:0000256" key="2">
    <source>
        <dbReference type="ARBA" id="ARBA00022603"/>
    </source>
</evidence>
<proteinExistence type="inferred from homology"/>
<dbReference type="Proteomes" id="UP000242501">
    <property type="component" value="Unassembled WGS sequence"/>
</dbReference>
<dbReference type="SUPFAM" id="SSF53335">
    <property type="entry name" value="S-adenosyl-L-methionine-dependent methyltransferases"/>
    <property type="match status" value="1"/>
</dbReference>
<evidence type="ECO:0000256" key="1">
    <source>
        <dbReference type="ARBA" id="ARBA00008361"/>
    </source>
</evidence>
<dbReference type="InterPro" id="IPR013216">
    <property type="entry name" value="Methyltransf_11"/>
</dbReference>
<dbReference type="CDD" id="cd02440">
    <property type="entry name" value="AdoMet_MTases"/>
    <property type="match status" value="1"/>
</dbReference>
<keyword evidence="2 5" id="KW-0489">Methyltransferase</keyword>
<dbReference type="EMBL" id="FMYL01000013">
    <property type="protein sequence ID" value="SDC23130.1"/>
    <property type="molecule type" value="Genomic_DNA"/>
</dbReference>
<dbReference type="OrthoDB" id="529208at2"/>
<reference evidence="6" key="1">
    <citation type="submission" date="2016-09" db="EMBL/GenBank/DDBJ databases">
        <authorList>
            <person name="Varghese N."/>
            <person name="Submissions S."/>
        </authorList>
    </citation>
    <scope>NUCLEOTIDE SEQUENCE [LARGE SCALE GENOMIC DNA]</scope>
    <source>
        <strain evidence="6">ANC 4422</strain>
    </source>
</reference>
<evidence type="ECO:0000313" key="6">
    <source>
        <dbReference type="Proteomes" id="UP000242501"/>
    </source>
</evidence>
<keyword evidence="3 5" id="KW-0808">Transferase</keyword>
<dbReference type="GO" id="GO:0008757">
    <property type="term" value="F:S-adenosylmethionine-dependent methyltransferase activity"/>
    <property type="evidence" value="ECO:0007669"/>
    <property type="project" value="InterPro"/>
</dbReference>
<evidence type="ECO:0000256" key="3">
    <source>
        <dbReference type="ARBA" id="ARBA00022679"/>
    </source>
</evidence>
<dbReference type="PANTHER" id="PTHR44942:SF4">
    <property type="entry name" value="METHYLTRANSFERASE TYPE 11 DOMAIN-CONTAINING PROTEIN"/>
    <property type="match status" value="1"/>
</dbReference>
<organism evidence="5 6">
    <name type="scientific">Acinetobacter boissieri</name>
    <dbReference type="NCBI Taxonomy" id="1219383"/>
    <lineage>
        <taxon>Bacteria</taxon>
        <taxon>Pseudomonadati</taxon>
        <taxon>Pseudomonadota</taxon>
        <taxon>Gammaproteobacteria</taxon>
        <taxon>Moraxellales</taxon>
        <taxon>Moraxellaceae</taxon>
        <taxon>Acinetobacter</taxon>
    </lineage>
</organism>
<comment type="similarity">
    <text evidence="1">Belongs to the methyltransferase superfamily.</text>
</comment>
<name>A0A1G6JWM1_9GAMM</name>